<dbReference type="Pfam" id="PF23628">
    <property type="entry name" value="ARM_LIN_C"/>
    <property type="match status" value="1"/>
</dbReference>
<comment type="caution">
    <text evidence="5">The sequence shown here is derived from an EMBL/GenBank/DDBJ whole genome shotgun (WGS) entry which is preliminary data.</text>
</comment>
<dbReference type="Gene3D" id="1.25.10.10">
    <property type="entry name" value="Leucine-rich Repeat Variant"/>
    <property type="match status" value="1"/>
</dbReference>
<dbReference type="InterPro" id="IPR011989">
    <property type="entry name" value="ARM-like"/>
</dbReference>
<gene>
    <name evidence="5" type="ORF">H6P81_015146</name>
</gene>
<dbReference type="Pfam" id="PF23568">
    <property type="entry name" value="ARM_LIN"/>
    <property type="match status" value="1"/>
</dbReference>
<reference evidence="5 6" key="1">
    <citation type="submission" date="2021-07" db="EMBL/GenBank/DDBJ databases">
        <title>The Aristolochia fimbriata genome: insights into angiosperm evolution, floral development and chemical biosynthesis.</title>
        <authorList>
            <person name="Jiao Y."/>
        </authorList>
    </citation>
    <scope>NUCLEOTIDE SEQUENCE [LARGE SCALE GENOMIC DNA]</scope>
    <source>
        <strain evidence="5">IBCAS-2021</strain>
        <tissue evidence="5">Leaf</tissue>
    </source>
</reference>
<dbReference type="PANTHER" id="PTHR35549:SF2">
    <property type="entry name" value="TRANSDUCIN_WD40 REPEAT-LIKE SUPERFAMILY PROTEIN"/>
    <property type="match status" value="1"/>
</dbReference>
<dbReference type="InterPro" id="IPR016024">
    <property type="entry name" value="ARM-type_fold"/>
</dbReference>
<dbReference type="InterPro" id="IPR056514">
    <property type="entry name" value="ARM_LIN_2nd"/>
</dbReference>
<dbReference type="SUPFAM" id="SSF50978">
    <property type="entry name" value="WD40 repeat-like"/>
    <property type="match status" value="1"/>
</dbReference>
<dbReference type="Proteomes" id="UP000825729">
    <property type="component" value="Unassembled WGS sequence"/>
</dbReference>
<evidence type="ECO:0008006" key="7">
    <source>
        <dbReference type="Google" id="ProtNLM"/>
    </source>
</evidence>
<keyword evidence="6" id="KW-1185">Reference proteome</keyword>
<feature type="domain" description="Putative E3 ubiquitin-protein ligase LIN ARM-like" evidence="3">
    <location>
        <begin position="643"/>
        <end position="986"/>
    </location>
</feature>
<dbReference type="PROSITE" id="PS50082">
    <property type="entry name" value="WD_REPEATS_2"/>
    <property type="match status" value="2"/>
</dbReference>
<evidence type="ECO:0000259" key="2">
    <source>
        <dbReference type="Pfam" id="PF23568"/>
    </source>
</evidence>
<feature type="repeat" description="WD" evidence="1">
    <location>
        <begin position="1050"/>
        <end position="1091"/>
    </location>
</feature>
<dbReference type="PANTHER" id="PTHR35549">
    <property type="entry name" value="OS04G0584500 PROTEIN"/>
    <property type="match status" value="1"/>
</dbReference>
<evidence type="ECO:0000259" key="4">
    <source>
        <dbReference type="Pfam" id="PF23654"/>
    </source>
</evidence>
<dbReference type="SMART" id="SM00320">
    <property type="entry name" value="WD40"/>
    <property type="match status" value="3"/>
</dbReference>
<dbReference type="SUPFAM" id="SSF48371">
    <property type="entry name" value="ARM repeat"/>
    <property type="match status" value="1"/>
</dbReference>
<accession>A0AAV7E7K5</accession>
<dbReference type="PROSITE" id="PS50294">
    <property type="entry name" value="WD_REPEATS_REGION"/>
    <property type="match status" value="1"/>
</dbReference>
<protein>
    <recommendedName>
        <fullName evidence="7">E3 ubiquitin-protein ligase LIN-1</fullName>
    </recommendedName>
</protein>
<keyword evidence="1" id="KW-0853">WD repeat</keyword>
<name>A0AAV7E7K5_ARIFI</name>
<evidence type="ECO:0000256" key="1">
    <source>
        <dbReference type="PROSITE-ProRule" id="PRU00221"/>
    </source>
</evidence>
<evidence type="ECO:0000259" key="3">
    <source>
        <dbReference type="Pfam" id="PF23628"/>
    </source>
</evidence>
<dbReference type="Gene3D" id="2.130.10.10">
    <property type="entry name" value="YVTN repeat-like/Quinoprotein amine dehydrogenase"/>
    <property type="match status" value="1"/>
</dbReference>
<dbReference type="InterPro" id="IPR055566">
    <property type="entry name" value="ARM_LIN"/>
</dbReference>
<dbReference type="Pfam" id="PF23654">
    <property type="entry name" value="ARM_LIN_2nd"/>
    <property type="match status" value="1"/>
</dbReference>
<proteinExistence type="predicted"/>
<dbReference type="Pfam" id="PF00400">
    <property type="entry name" value="WD40"/>
    <property type="match status" value="1"/>
</dbReference>
<dbReference type="EMBL" id="JAINDJ010000006">
    <property type="protein sequence ID" value="KAG9443806.1"/>
    <property type="molecule type" value="Genomic_DNA"/>
</dbReference>
<evidence type="ECO:0000313" key="5">
    <source>
        <dbReference type="EMBL" id="KAG9443806.1"/>
    </source>
</evidence>
<dbReference type="InterPro" id="IPR015943">
    <property type="entry name" value="WD40/YVTN_repeat-like_dom_sf"/>
</dbReference>
<evidence type="ECO:0000313" key="6">
    <source>
        <dbReference type="Proteomes" id="UP000825729"/>
    </source>
</evidence>
<dbReference type="InterPro" id="IPR036322">
    <property type="entry name" value="WD40_repeat_dom_sf"/>
</dbReference>
<dbReference type="InterPro" id="IPR001680">
    <property type="entry name" value="WD40_rpt"/>
</dbReference>
<dbReference type="InterPro" id="IPR056512">
    <property type="entry name" value="LIN_N"/>
</dbReference>
<feature type="domain" description="Putative E3 ubiquitin-protein ligase LIN ARM repeats" evidence="4">
    <location>
        <begin position="483"/>
        <end position="632"/>
    </location>
</feature>
<organism evidence="5 6">
    <name type="scientific">Aristolochia fimbriata</name>
    <name type="common">White veined hardy Dutchman's pipe vine</name>
    <dbReference type="NCBI Taxonomy" id="158543"/>
    <lineage>
        <taxon>Eukaryota</taxon>
        <taxon>Viridiplantae</taxon>
        <taxon>Streptophyta</taxon>
        <taxon>Embryophyta</taxon>
        <taxon>Tracheophyta</taxon>
        <taxon>Spermatophyta</taxon>
        <taxon>Magnoliopsida</taxon>
        <taxon>Magnoliidae</taxon>
        <taxon>Piperales</taxon>
        <taxon>Aristolochiaceae</taxon>
        <taxon>Aristolochia</taxon>
    </lineage>
</organism>
<feature type="repeat" description="WD" evidence="1">
    <location>
        <begin position="1024"/>
        <end position="1047"/>
    </location>
</feature>
<sequence>MASLLSPSSSLRERVDLSSIRALVLRVDQHFSRFLADFEARKSVQLSCCSMLKTHKQEFFEFSEQSVLSNLYWGIENFESAVQAKCEEVRTVQLMKTEQMLQVPALLDEHGNTSGIANKYLMCCSYFYLSLIRKLRGDGWQMTLHFLQAFLVSPNLVRKKFAPELWELLFLTRVTRENGDLCLTNFQEEDIDDAIRRLARRYKDWMMYYRVILYGETLLGDTMPNFNEEKPGNHLFHNSACTKFLESPKQVTIWPDFPDVEMEYPCDVLQSTYEDDNSKAQASAFSYDENIHVLEGNGGYPQMKLDEICHKTMKDNLCSTCLNSILNVPHSDTSISFHSFIGSAEGSDLEENVHNKDGKVNILTTKPNVLASEVCDRDVSLRETPPPESLRYLIHRDTHEENASSIFSSRSPSSGHDLHLSILEVGCNYSSSGCNCFIDDEAKLQRPVHCDLSKMGHHRRFSSENFDAQLNLKDQDYMGILGICEKTLLRLCSSEANLEFSAIWGILKQKSERKCSLLKVDLEQLLSVISISKEDQLVRASVSIILVLLSENEDLIEDIKRIIPLCDLACALKRSVHEAAVLIYLLKPSPIKLSELELLPALVETTCNSNTSNLDYVSLPLTPNAAAVRLIESLVTNFGIEANNLAILCSPPILSRLVNVTCIRNVDEGTSVVTILLSCMRFDEDCRSYLSQITPMGTFLHFLLSSDQKAKRTALEYFHEILRLPRLSAANLLYQMRQVGNVNIMHTLMACIQQEKTEHQILAANLLLQLDAVEDLGGKSIFREEAVEVLLEAVTSEGNPDMQIVSAFVLSNLGGTFSDTGEPYTAAWLLQKMGLSSSCHRNMIKHFDWSDKVLQDNYIDEWCQKIGKSILKVGDSVFHALKKGLQSKIRSVSRDCLIAIAWLGCGIEASGSAKLRHSACETLLSSIEQFLHPGLELEERLLACMCMHNYTSARGTQNLMSLSEGLRESLRRLSSITWMAEDLLKLANSVLPKKTHVSCVHTQILEAGNPSYGAINALLYYKGLLCTGHPDGSIRVWDIKGQTAKYAWEVKGHKKQITCVALFEPGDSLLTGSSDKTVKVWQMKKRKLECVQVIEMKDPIQKIDSCGQMIFIITQSRGVKVYDGSRDLKTICKNKRFTSVAVAQGKIHLGCTDASIQVVSMMNDQVQEIKAPEKRWWINKRPINAISIYEDWIYSASDAIYISNLKRQHCASQCSTASVKGANLVSLAVVEDFIYIQSSTSPSTLQIWLRGNQKQVGRLSAGSRITSLFMANDIVFCGTETGLIKGWVPL</sequence>
<feature type="domain" description="Putative E3 ubiquitin-protein ligase LIN N-terminal" evidence="2">
    <location>
        <begin position="20"/>
        <end position="174"/>
    </location>
</feature>